<gene>
    <name evidence="2" type="ORF">BDA99DRAFT_590355</name>
</gene>
<evidence type="ECO:0000313" key="2">
    <source>
        <dbReference type="EMBL" id="KAI9248780.1"/>
    </source>
</evidence>
<sequence length="433" mass="50799">METHSSLSIRNEEQQQETITTEEDLIHLTSADFHVPNSIRLNVQSSQMLDSLMEQAITHWCCIGFKVAPISLDLIRNWHQAPPAIVYCVASISLVTFMDHHASQSYIKEAAIAFYEQARHKMDDVFVEDMQPMVIQAYFCLSYTSNLLRLYEQQRTWGGLASIALQQHAKEIAAGRPVDRLTMMCWLRWYYVDAWMCLTLNRECLLADNIPLHLASLAQQDSEEEEMSHAQQQVFYGLYQFAALTQYMRMYIRAIRSGAIFKSGITSCPSAFYRNITEQLKQWYAQQRQDQQTEIHFHLCYHATRLVILFQFLHPTECPPHDILIDCLETNLALLQALQYLKEVGCDQSTYHHMFFAIHNTAKRIFMYNRIDDIQSQQQQLQLQHHLNRFAEEQLRINLKLLRGTQAYINDVFKVRLYAEKIEQQFRDLRITV</sequence>
<dbReference type="AlphaFoldDB" id="A0AAD5K2Y7"/>
<organism evidence="2 3">
    <name type="scientific">Phascolomyces articulosus</name>
    <dbReference type="NCBI Taxonomy" id="60185"/>
    <lineage>
        <taxon>Eukaryota</taxon>
        <taxon>Fungi</taxon>
        <taxon>Fungi incertae sedis</taxon>
        <taxon>Mucoromycota</taxon>
        <taxon>Mucoromycotina</taxon>
        <taxon>Mucoromycetes</taxon>
        <taxon>Mucorales</taxon>
        <taxon>Lichtheimiaceae</taxon>
        <taxon>Phascolomyces</taxon>
    </lineage>
</organism>
<dbReference type="CDD" id="cd12148">
    <property type="entry name" value="fungal_TF_MHR"/>
    <property type="match status" value="1"/>
</dbReference>
<evidence type="ECO:0000256" key="1">
    <source>
        <dbReference type="SAM" id="MobiDB-lite"/>
    </source>
</evidence>
<dbReference type="EMBL" id="JAIXMP010000037">
    <property type="protein sequence ID" value="KAI9248780.1"/>
    <property type="molecule type" value="Genomic_DNA"/>
</dbReference>
<evidence type="ECO:0000313" key="3">
    <source>
        <dbReference type="Proteomes" id="UP001209540"/>
    </source>
</evidence>
<dbReference type="Proteomes" id="UP001209540">
    <property type="component" value="Unassembled WGS sequence"/>
</dbReference>
<keyword evidence="3" id="KW-1185">Reference proteome</keyword>
<reference evidence="2" key="1">
    <citation type="journal article" date="2022" name="IScience">
        <title>Evolution of zygomycete secretomes and the origins of terrestrial fungal ecologies.</title>
        <authorList>
            <person name="Chang Y."/>
            <person name="Wang Y."/>
            <person name="Mondo S."/>
            <person name="Ahrendt S."/>
            <person name="Andreopoulos W."/>
            <person name="Barry K."/>
            <person name="Beard J."/>
            <person name="Benny G.L."/>
            <person name="Blankenship S."/>
            <person name="Bonito G."/>
            <person name="Cuomo C."/>
            <person name="Desiro A."/>
            <person name="Gervers K.A."/>
            <person name="Hundley H."/>
            <person name="Kuo A."/>
            <person name="LaButti K."/>
            <person name="Lang B.F."/>
            <person name="Lipzen A."/>
            <person name="O'Donnell K."/>
            <person name="Pangilinan J."/>
            <person name="Reynolds N."/>
            <person name="Sandor L."/>
            <person name="Smith M.E."/>
            <person name="Tsang A."/>
            <person name="Grigoriev I.V."/>
            <person name="Stajich J.E."/>
            <person name="Spatafora J.W."/>
        </authorList>
    </citation>
    <scope>NUCLEOTIDE SEQUENCE</scope>
    <source>
        <strain evidence="2">RSA 2281</strain>
    </source>
</reference>
<feature type="non-terminal residue" evidence="2">
    <location>
        <position position="433"/>
    </location>
</feature>
<reference evidence="2" key="2">
    <citation type="submission" date="2023-02" db="EMBL/GenBank/DDBJ databases">
        <authorList>
            <consortium name="DOE Joint Genome Institute"/>
            <person name="Mondo S.J."/>
            <person name="Chang Y."/>
            <person name="Wang Y."/>
            <person name="Ahrendt S."/>
            <person name="Andreopoulos W."/>
            <person name="Barry K."/>
            <person name="Beard J."/>
            <person name="Benny G.L."/>
            <person name="Blankenship S."/>
            <person name="Bonito G."/>
            <person name="Cuomo C."/>
            <person name="Desiro A."/>
            <person name="Gervers K.A."/>
            <person name="Hundley H."/>
            <person name="Kuo A."/>
            <person name="LaButti K."/>
            <person name="Lang B.F."/>
            <person name="Lipzen A."/>
            <person name="O'Donnell K."/>
            <person name="Pangilinan J."/>
            <person name="Reynolds N."/>
            <person name="Sandor L."/>
            <person name="Smith M.W."/>
            <person name="Tsang A."/>
            <person name="Grigoriev I.V."/>
            <person name="Stajich J.E."/>
            <person name="Spatafora J.W."/>
        </authorList>
    </citation>
    <scope>NUCLEOTIDE SEQUENCE</scope>
    <source>
        <strain evidence="2">RSA 2281</strain>
    </source>
</reference>
<protein>
    <recommendedName>
        <fullName evidence="4">Transcription factor domain-containing protein</fullName>
    </recommendedName>
</protein>
<feature type="region of interest" description="Disordered" evidence="1">
    <location>
        <begin position="1"/>
        <end position="21"/>
    </location>
</feature>
<name>A0AAD5K2Y7_9FUNG</name>
<comment type="caution">
    <text evidence="2">The sequence shown here is derived from an EMBL/GenBank/DDBJ whole genome shotgun (WGS) entry which is preliminary data.</text>
</comment>
<accession>A0AAD5K2Y7</accession>
<proteinExistence type="predicted"/>
<evidence type="ECO:0008006" key="4">
    <source>
        <dbReference type="Google" id="ProtNLM"/>
    </source>
</evidence>